<sequence length="75" mass="8316">MASRTLLHLSRTVPSLRTTTRPLLTLSPTLRTQTKAAAPVHAVRWYSASEAKTAKKYDFDSVGRAWTLSMKGNGR</sequence>
<dbReference type="RefSeq" id="XP_033531073.1">
    <property type="nucleotide sequence ID" value="XM_033680117.1"/>
</dbReference>
<gene>
    <name evidence="1 3" type="ORF">P152DRAFT_461384</name>
</gene>
<dbReference type="AlphaFoldDB" id="A0A6G1FUT1"/>
<dbReference type="Proteomes" id="UP000504638">
    <property type="component" value="Unplaced"/>
</dbReference>
<evidence type="ECO:0000313" key="1">
    <source>
        <dbReference type="EMBL" id="KAF1809442.1"/>
    </source>
</evidence>
<evidence type="ECO:0000313" key="2">
    <source>
        <dbReference type="Proteomes" id="UP000504638"/>
    </source>
</evidence>
<protein>
    <submittedName>
        <fullName evidence="1 3">Uncharacterized protein</fullName>
    </submittedName>
</protein>
<evidence type="ECO:0000313" key="3">
    <source>
        <dbReference type="RefSeq" id="XP_033531073.1"/>
    </source>
</evidence>
<reference evidence="3" key="3">
    <citation type="submission" date="2025-04" db="UniProtKB">
        <authorList>
            <consortium name="RefSeq"/>
        </authorList>
    </citation>
    <scope>IDENTIFICATION</scope>
    <source>
        <strain evidence="3">CBS 781.70</strain>
    </source>
</reference>
<dbReference type="EMBL" id="ML975172">
    <property type="protein sequence ID" value="KAF1809442.1"/>
    <property type="molecule type" value="Genomic_DNA"/>
</dbReference>
<proteinExistence type="predicted"/>
<accession>A0A6G1FUT1</accession>
<dbReference type="GeneID" id="54420687"/>
<reference evidence="3" key="2">
    <citation type="submission" date="2020-04" db="EMBL/GenBank/DDBJ databases">
        <authorList>
            <consortium name="NCBI Genome Project"/>
        </authorList>
    </citation>
    <scope>NUCLEOTIDE SEQUENCE</scope>
    <source>
        <strain evidence="3">CBS 781.70</strain>
    </source>
</reference>
<keyword evidence="2" id="KW-1185">Reference proteome</keyword>
<reference evidence="1 3" key="1">
    <citation type="submission" date="2020-01" db="EMBL/GenBank/DDBJ databases">
        <authorList>
            <consortium name="DOE Joint Genome Institute"/>
            <person name="Haridas S."/>
            <person name="Albert R."/>
            <person name="Binder M."/>
            <person name="Bloem J."/>
            <person name="Labutti K."/>
            <person name="Salamov A."/>
            <person name="Andreopoulos B."/>
            <person name="Baker S.E."/>
            <person name="Barry K."/>
            <person name="Bills G."/>
            <person name="Bluhm B.H."/>
            <person name="Cannon C."/>
            <person name="Castanera R."/>
            <person name="Culley D.E."/>
            <person name="Daum C."/>
            <person name="Ezra D."/>
            <person name="Gonzalez J.B."/>
            <person name="Henrissat B."/>
            <person name="Kuo A."/>
            <person name="Liang C."/>
            <person name="Lipzen A."/>
            <person name="Lutzoni F."/>
            <person name="Magnuson J."/>
            <person name="Mondo S."/>
            <person name="Nolan M."/>
            <person name="Ohm R."/>
            <person name="Pangilinan J."/>
            <person name="Park H.-J."/>
            <person name="Ramirez L."/>
            <person name="Alfaro M."/>
            <person name="Sun H."/>
            <person name="Tritt A."/>
            <person name="Yoshinaga Y."/>
            <person name="Zwiers L.-H."/>
            <person name="Turgeon B.G."/>
            <person name="Goodwin S.B."/>
            <person name="Spatafora J.W."/>
            <person name="Crous P.W."/>
            <person name="Grigoriev I.V."/>
        </authorList>
    </citation>
    <scope>NUCLEOTIDE SEQUENCE</scope>
    <source>
        <strain evidence="1 3">CBS 781.70</strain>
    </source>
</reference>
<organism evidence="1">
    <name type="scientific">Eremomyces bilateralis CBS 781.70</name>
    <dbReference type="NCBI Taxonomy" id="1392243"/>
    <lineage>
        <taxon>Eukaryota</taxon>
        <taxon>Fungi</taxon>
        <taxon>Dikarya</taxon>
        <taxon>Ascomycota</taxon>
        <taxon>Pezizomycotina</taxon>
        <taxon>Dothideomycetes</taxon>
        <taxon>Dothideomycetes incertae sedis</taxon>
        <taxon>Eremomycetales</taxon>
        <taxon>Eremomycetaceae</taxon>
        <taxon>Eremomyces</taxon>
    </lineage>
</organism>
<name>A0A6G1FUT1_9PEZI</name>